<dbReference type="Proteomes" id="UP001305414">
    <property type="component" value="Unassembled WGS sequence"/>
</dbReference>
<reference evidence="1 2" key="1">
    <citation type="submission" date="2023-10" db="EMBL/GenBank/DDBJ databases">
        <title>Draft genome sequence of Xylaria bambusicola isolate GMP-LS, the root and basal stem rot pathogen of sugarcane in Indonesia.</title>
        <authorList>
            <person name="Selvaraj P."/>
            <person name="Muralishankar V."/>
            <person name="Muruganantham S."/>
            <person name="Sp S."/>
            <person name="Haryani S."/>
            <person name="Lau K.J.X."/>
            <person name="Naqvi N.I."/>
        </authorList>
    </citation>
    <scope>NUCLEOTIDE SEQUENCE [LARGE SCALE GENOMIC DNA]</scope>
    <source>
        <strain evidence="1">GMP-LS</strain>
    </source>
</reference>
<protein>
    <submittedName>
        <fullName evidence="1">Uncharacterized protein</fullName>
    </submittedName>
</protein>
<keyword evidence="2" id="KW-1185">Reference proteome</keyword>
<sequence length="245" mass="26566">MAALTTLFTPSPWCSNRFAVFVDDHAPGTSTNIPSSGWIDPSFTKCIPTQYSTAYPTFSPGVCPANMEVVRYAFNRQDQKTIWTAACCQSGFSTMPDDSEYLCTSSITTPMAFLLDPDISTADTYTTMAPEWIMHDQVTVQWEESDLESFPSGVAAQYKYMMELGDQIAAVTSTGMTFLPVIGTVTLPPTTTVTTSVLWPTPGWDVNLTTGQQPTSTNDDGGLPKTSKFIVAAAICFAMAIHIIA</sequence>
<evidence type="ECO:0000313" key="2">
    <source>
        <dbReference type="Proteomes" id="UP001305414"/>
    </source>
</evidence>
<accession>A0AAN7V051</accession>
<gene>
    <name evidence="1" type="ORF">RRF57_011993</name>
</gene>
<evidence type="ECO:0000313" key="1">
    <source>
        <dbReference type="EMBL" id="KAK5636281.1"/>
    </source>
</evidence>
<dbReference type="EMBL" id="JAWHQM010000066">
    <property type="protein sequence ID" value="KAK5636281.1"/>
    <property type="molecule type" value="Genomic_DNA"/>
</dbReference>
<organism evidence="1 2">
    <name type="scientific">Xylaria bambusicola</name>
    <dbReference type="NCBI Taxonomy" id="326684"/>
    <lineage>
        <taxon>Eukaryota</taxon>
        <taxon>Fungi</taxon>
        <taxon>Dikarya</taxon>
        <taxon>Ascomycota</taxon>
        <taxon>Pezizomycotina</taxon>
        <taxon>Sordariomycetes</taxon>
        <taxon>Xylariomycetidae</taxon>
        <taxon>Xylariales</taxon>
        <taxon>Xylariaceae</taxon>
        <taxon>Xylaria</taxon>
    </lineage>
</organism>
<proteinExistence type="predicted"/>
<dbReference type="AlphaFoldDB" id="A0AAN7V051"/>
<name>A0AAN7V051_9PEZI</name>
<comment type="caution">
    <text evidence="1">The sequence shown here is derived from an EMBL/GenBank/DDBJ whole genome shotgun (WGS) entry which is preliminary data.</text>
</comment>